<dbReference type="GO" id="GO:0022008">
    <property type="term" value="P:neurogenesis"/>
    <property type="evidence" value="ECO:0007669"/>
    <property type="project" value="TreeGrafter"/>
</dbReference>
<dbReference type="PANTHER" id="PTHR16515">
    <property type="entry name" value="PR DOMAIN ZINC FINGER PROTEIN"/>
    <property type="match status" value="1"/>
</dbReference>
<feature type="region of interest" description="Disordered" evidence="2">
    <location>
        <begin position="243"/>
        <end position="277"/>
    </location>
</feature>
<dbReference type="SMART" id="SM00355">
    <property type="entry name" value="ZnF_C2H2"/>
    <property type="match status" value="3"/>
</dbReference>
<dbReference type="FunFam" id="3.30.160.60:FF:001416">
    <property type="entry name" value="PR domain zinc finger protein 12"/>
    <property type="match status" value="1"/>
</dbReference>
<dbReference type="GO" id="GO:1990226">
    <property type="term" value="F:histone methyltransferase binding"/>
    <property type="evidence" value="ECO:0007669"/>
    <property type="project" value="TreeGrafter"/>
</dbReference>
<keyword evidence="1" id="KW-0863">Zinc-finger</keyword>
<feature type="domain" description="C2H2-type" evidence="3">
    <location>
        <begin position="227"/>
        <end position="251"/>
    </location>
</feature>
<dbReference type="AlphaFoldDB" id="A0A8C1SDV3"/>
<dbReference type="InterPro" id="IPR036236">
    <property type="entry name" value="Znf_C2H2_sf"/>
</dbReference>
<evidence type="ECO:0000313" key="5">
    <source>
        <dbReference type="Proteomes" id="UP000694700"/>
    </source>
</evidence>
<dbReference type="Pfam" id="PF00096">
    <property type="entry name" value="zf-C2H2"/>
    <property type="match status" value="3"/>
</dbReference>
<keyword evidence="1" id="KW-0862">Zinc</keyword>
<dbReference type="PROSITE" id="PS50157">
    <property type="entry name" value="ZINC_FINGER_C2H2_2"/>
    <property type="match status" value="3"/>
</dbReference>
<accession>A0A8C1SDV3</accession>
<dbReference type="Proteomes" id="UP000694700">
    <property type="component" value="Unplaced"/>
</dbReference>
<dbReference type="GO" id="GO:0008270">
    <property type="term" value="F:zinc ion binding"/>
    <property type="evidence" value="ECO:0007669"/>
    <property type="project" value="UniProtKB-KW"/>
</dbReference>
<keyword evidence="1" id="KW-0479">Metal-binding</keyword>
<dbReference type="InterPro" id="IPR013087">
    <property type="entry name" value="Znf_C2H2_type"/>
</dbReference>
<feature type="compositionally biased region" description="Basic residues" evidence="2">
    <location>
        <begin position="244"/>
        <end position="253"/>
    </location>
</feature>
<evidence type="ECO:0000313" key="4">
    <source>
        <dbReference type="Ensembl" id="ENSCCRP00015006355.1"/>
    </source>
</evidence>
<evidence type="ECO:0000256" key="2">
    <source>
        <dbReference type="SAM" id="MobiDB-lite"/>
    </source>
</evidence>
<name>A0A8C1SDV3_CYPCA</name>
<dbReference type="Ensembl" id="ENSCCRT00015006609.1">
    <property type="protein sequence ID" value="ENSCCRP00015006355.1"/>
    <property type="gene ID" value="ENSCCRG00015003262.1"/>
</dbReference>
<protein>
    <submittedName>
        <fullName evidence="4">PR domain containing 12b</fullName>
    </submittedName>
</protein>
<feature type="domain" description="C2H2-type" evidence="3">
    <location>
        <begin position="199"/>
        <end position="226"/>
    </location>
</feature>
<reference evidence="4" key="1">
    <citation type="submission" date="2025-08" db="UniProtKB">
        <authorList>
            <consortium name="Ensembl"/>
        </authorList>
    </citation>
    <scope>IDENTIFICATION</scope>
</reference>
<evidence type="ECO:0000259" key="3">
    <source>
        <dbReference type="PROSITE" id="PS50157"/>
    </source>
</evidence>
<organism evidence="4 5">
    <name type="scientific">Cyprinus carpio</name>
    <name type="common">Common carp</name>
    <dbReference type="NCBI Taxonomy" id="7962"/>
    <lineage>
        <taxon>Eukaryota</taxon>
        <taxon>Metazoa</taxon>
        <taxon>Chordata</taxon>
        <taxon>Craniata</taxon>
        <taxon>Vertebrata</taxon>
        <taxon>Euteleostomi</taxon>
        <taxon>Actinopterygii</taxon>
        <taxon>Neopterygii</taxon>
        <taxon>Teleostei</taxon>
        <taxon>Ostariophysi</taxon>
        <taxon>Cypriniformes</taxon>
        <taxon>Cyprinidae</taxon>
        <taxon>Cyprininae</taxon>
        <taxon>Cyprinus</taxon>
    </lineage>
</organism>
<dbReference type="FunFam" id="3.30.160.60:FF:000501">
    <property type="entry name" value="PR domain zinc finger protein 12"/>
    <property type="match status" value="1"/>
</dbReference>
<dbReference type="GO" id="GO:0010468">
    <property type="term" value="P:regulation of gene expression"/>
    <property type="evidence" value="ECO:0007669"/>
    <property type="project" value="TreeGrafter"/>
</dbReference>
<feature type="domain" description="C2H2-type" evidence="3">
    <location>
        <begin position="171"/>
        <end position="198"/>
    </location>
</feature>
<dbReference type="PROSITE" id="PS00028">
    <property type="entry name" value="ZINC_FINGER_C2H2_1"/>
    <property type="match status" value="3"/>
</dbReference>
<dbReference type="FunFam" id="3.30.160.60:FF:000526">
    <property type="entry name" value="PR domain zinc finger protein 12"/>
    <property type="match status" value="1"/>
</dbReference>
<dbReference type="InterPro" id="IPR050331">
    <property type="entry name" value="Zinc_finger"/>
</dbReference>
<proteinExistence type="predicted"/>
<dbReference type="PANTHER" id="PTHR16515:SF20">
    <property type="entry name" value="PR DOMAIN ZINC FINGER PROTEIN 12"/>
    <property type="match status" value="1"/>
</dbReference>
<dbReference type="Gene3D" id="3.30.160.60">
    <property type="entry name" value="Classic Zinc Finger"/>
    <property type="match status" value="3"/>
</dbReference>
<sequence>MGSVLPADALVLKVGFKQQTLAMSDIITSDILHSFLYGRWRNVLGEHLFEEKTSTVSPKTAFTAEVLAQSFSGGESARFSLIMGCFPSFISSGQSPHPRFDTFLSSQAHLKFSTIPPDQELLVWYGNSHNTFLGIPGVPGIEDEQQKNKKNDEFHLCDASSTTALSAASRMRCVICHRGFNSRSNLRSHMRIHTLDKPFVCRFCNRRFSQSSTLRNHVRLHTGERPYKCHVCQSAYSQLAGLRAHQKSARHRPTGTGPLVGLQGHSPPPPPPQLAQVPHPASLVHRIPTMVL</sequence>
<dbReference type="GO" id="GO:0005634">
    <property type="term" value="C:nucleus"/>
    <property type="evidence" value="ECO:0007669"/>
    <property type="project" value="TreeGrafter"/>
</dbReference>
<evidence type="ECO:0000256" key="1">
    <source>
        <dbReference type="PROSITE-ProRule" id="PRU00042"/>
    </source>
</evidence>
<dbReference type="SUPFAM" id="SSF57667">
    <property type="entry name" value="beta-beta-alpha zinc fingers"/>
    <property type="match status" value="2"/>
</dbReference>